<name>A0A8K0K5Y6_LADFU</name>
<keyword evidence="4" id="KW-1185">Reference proteome</keyword>
<accession>A0A8K0K5Y6</accession>
<dbReference type="AlphaFoldDB" id="A0A8K0K5Y6"/>
<evidence type="ECO:0000259" key="1">
    <source>
        <dbReference type="Pfam" id="PF24785"/>
    </source>
</evidence>
<reference evidence="3" key="2">
    <citation type="submission" date="2017-10" db="EMBL/GenBank/DDBJ databases">
        <title>Ladona fulva Genome sequencing and assembly.</title>
        <authorList>
            <person name="Murali S."/>
            <person name="Richards S."/>
            <person name="Bandaranaike D."/>
            <person name="Bellair M."/>
            <person name="Blankenburg K."/>
            <person name="Chao H."/>
            <person name="Dinh H."/>
            <person name="Doddapaneni H."/>
            <person name="Dugan-Rocha S."/>
            <person name="Elkadiri S."/>
            <person name="Gnanaolivu R."/>
            <person name="Hernandez B."/>
            <person name="Skinner E."/>
            <person name="Javaid M."/>
            <person name="Lee S."/>
            <person name="Li M."/>
            <person name="Ming W."/>
            <person name="Munidasa M."/>
            <person name="Muniz J."/>
            <person name="Nguyen L."/>
            <person name="Hughes D."/>
            <person name="Osuji N."/>
            <person name="Pu L.-L."/>
            <person name="Puazo M."/>
            <person name="Qu C."/>
            <person name="Quiroz J."/>
            <person name="Raj R."/>
            <person name="Weissenberger G."/>
            <person name="Xin Y."/>
            <person name="Zou X."/>
            <person name="Han Y."/>
            <person name="Worley K."/>
            <person name="Muzny D."/>
            <person name="Gibbs R."/>
        </authorList>
    </citation>
    <scope>NUCLEOTIDE SEQUENCE</scope>
    <source>
        <strain evidence="3">Sampled in the wild</strain>
    </source>
</reference>
<organism evidence="3 4">
    <name type="scientific">Ladona fulva</name>
    <name type="common">Scarce chaser dragonfly</name>
    <name type="synonym">Libellula fulva</name>
    <dbReference type="NCBI Taxonomy" id="123851"/>
    <lineage>
        <taxon>Eukaryota</taxon>
        <taxon>Metazoa</taxon>
        <taxon>Ecdysozoa</taxon>
        <taxon>Arthropoda</taxon>
        <taxon>Hexapoda</taxon>
        <taxon>Insecta</taxon>
        <taxon>Pterygota</taxon>
        <taxon>Palaeoptera</taxon>
        <taxon>Odonata</taxon>
        <taxon>Epiprocta</taxon>
        <taxon>Anisoptera</taxon>
        <taxon>Libelluloidea</taxon>
        <taxon>Libellulidae</taxon>
        <taxon>Ladona</taxon>
    </lineage>
</organism>
<sequence>MMGSLLKETDSYPLTETVSPPRIIQKSQIISSLPTIEVWGKAAIGEYLWKHILGGELTDKDNSWYSYGSLNVNNISFIFRSGPGVAPNTVPQNVQFLVLVINGRSESKISAAKIWLDSLPSFRYLRNVILVVLGDEKCDNDWLLPYMKSRGGKVNAAFLVYDSPLVDNREFFQWPLGVATYRGFPNLQDEDIDLLSSRPYLCNFLGTVYKNSSRETLIETIKLNNLEDECLILGRPKWSPLETKLTLGRYISSIHKSDLTLNPVGMNTECYRIYESLSLGSIPVVEDVVTTGNCDRNNFQSPLRLLKDHGAPLIFIKNWSDLPLLLSEERMLTLEEKVQRRIFAMQWYKNFKTTMRDILIETIYKVLEMK</sequence>
<dbReference type="GO" id="GO:0005794">
    <property type="term" value="C:Golgi apparatus"/>
    <property type="evidence" value="ECO:0007669"/>
    <property type="project" value="TreeGrafter"/>
</dbReference>
<dbReference type="Proteomes" id="UP000792457">
    <property type="component" value="Unassembled WGS sequence"/>
</dbReference>
<reference evidence="3" key="1">
    <citation type="submission" date="2013-04" db="EMBL/GenBank/DDBJ databases">
        <authorList>
            <person name="Qu J."/>
            <person name="Murali S.C."/>
            <person name="Bandaranaike D."/>
            <person name="Bellair M."/>
            <person name="Blankenburg K."/>
            <person name="Chao H."/>
            <person name="Dinh H."/>
            <person name="Doddapaneni H."/>
            <person name="Downs B."/>
            <person name="Dugan-Rocha S."/>
            <person name="Elkadiri S."/>
            <person name="Gnanaolivu R.D."/>
            <person name="Hernandez B."/>
            <person name="Javaid M."/>
            <person name="Jayaseelan J.C."/>
            <person name="Lee S."/>
            <person name="Li M."/>
            <person name="Ming W."/>
            <person name="Munidasa M."/>
            <person name="Muniz J."/>
            <person name="Nguyen L."/>
            <person name="Ongeri F."/>
            <person name="Osuji N."/>
            <person name="Pu L.-L."/>
            <person name="Puazo M."/>
            <person name="Qu C."/>
            <person name="Quiroz J."/>
            <person name="Raj R."/>
            <person name="Weissenberger G."/>
            <person name="Xin Y."/>
            <person name="Zou X."/>
            <person name="Han Y."/>
            <person name="Richards S."/>
            <person name="Worley K."/>
            <person name="Muzny D."/>
            <person name="Gibbs R."/>
        </authorList>
    </citation>
    <scope>NUCLEOTIDE SEQUENCE</scope>
    <source>
        <strain evidence="3">Sampled in the wild</strain>
    </source>
</reference>
<proteinExistence type="predicted"/>
<dbReference type="CDD" id="cd21099">
    <property type="entry name" value="RXYLT1-like"/>
    <property type="match status" value="1"/>
</dbReference>
<feature type="domain" description="RXYLT1 N-terminal" evidence="2">
    <location>
        <begin position="36"/>
        <end position="175"/>
    </location>
</feature>
<evidence type="ECO:0000313" key="3">
    <source>
        <dbReference type="EMBL" id="KAG8227850.1"/>
    </source>
</evidence>
<dbReference type="Pfam" id="PF24786">
    <property type="entry name" value="RXYLT1_N"/>
    <property type="match status" value="1"/>
</dbReference>
<dbReference type="InterPro" id="IPR057539">
    <property type="entry name" value="RXYLT1_N"/>
</dbReference>
<dbReference type="EMBL" id="KZ308343">
    <property type="protein sequence ID" value="KAG8227850.1"/>
    <property type="molecule type" value="Genomic_DNA"/>
</dbReference>
<dbReference type="GO" id="GO:0035269">
    <property type="term" value="P:protein O-linked glycosylation via mannose"/>
    <property type="evidence" value="ECO:0007669"/>
    <property type="project" value="InterPro"/>
</dbReference>
<dbReference type="PANTHER" id="PTHR15576">
    <property type="entry name" value="RIBITOL-5-PHOSPHATE XYLOSYLTRANSFERASE 1"/>
    <property type="match status" value="1"/>
</dbReference>
<evidence type="ECO:0008006" key="5">
    <source>
        <dbReference type="Google" id="ProtNLM"/>
    </source>
</evidence>
<evidence type="ECO:0000313" key="4">
    <source>
        <dbReference type="Proteomes" id="UP000792457"/>
    </source>
</evidence>
<comment type="caution">
    <text evidence="3">The sequence shown here is derived from an EMBL/GenBank/DDBJ whole genome shotgun (WGS) entry which is preliminary data.</text>
</comment>
<feature type="domain" description="RXYLT1 C-terminal" evidence="1">
    <location>
        <begin position="181"/>
        <end position="365"/>
    </location>
</feature>
<protein>
    <recommendedName>
        <fullName evidence="5">Transmembrane protein 5</fullName>
    </recommendedName>
</protein>
<dbReference type="InterPro" id="IPR055286">
    <property type="entry name" value="RXYLT1-like"/>
</dbReference>
<dbReference type="PANTHER" id="PTHR15576:SF1">
    <property type="entry name" value="RIBITOL-5-PHOSPHATE XYLOSYLTRANSFERASE 1"/>
    <property type="match status" value="1"/>
</dbReference>
<evidence type="ECO:0000259" key="2">
    <source>
        <dbReference type="Pfam" id="PF24786"/>
    </source>
</evidence>
<dbReference type="Pfam" id="PF24785">
    <property type="entry name" value="RXYLT1_C"/>
    <property type="match status" value="1"/>
</dbReference>
<gene>
    <name evidence="3" type="ORF">J437_LFUL010705</name>
</gene>
<dbReference type="InterPro" id="IPR057538">
    <property type="entry name" value="RXYLT1_C"/>
</dbReference>
<dbReference type="GO" id="GO:0120053">
    <property type="term" value="F:ribitol beta-1,4-xylosyltransferase activity"/>
    <property type="evidence" value="ECO:0007669"/>
    <property type="project" value="InterPro"/>
</dbReference>
<dbReference type="OrthoDB" id="8560686at2759"/>